<dbReference type="PROSITE" id="PS01278">
    <property type="entry name" value="MTTASE_RADICAL"/>
    <property type="match status" value="1"/>
</dbReference>
<evidence type="ECO:0000313" key="10">
    <source>
        <dbReference type="EMBL" id="UYP46421.1"/>
    </source>
</evidence>
<keyword evidence="5" id="KW-0479">Metal-binding</keyword>
<name>A0ABY6HSD4_9ARCH</name>
<dbReference type="SUPFAM" id="SSF102114">
    <property type="entry name" value="Radical SAM enzymes"/>
    <property type="match status" value="1"/>
</dbReference>
<evidence type="ECO:0000256" key="4">
    <source>
        <dbReference type="ARBA" id="ARBA00022691"/>
    </source>
</evidence>
<keyword evidence="7" id="KW-0411">Iron-sulfur</keyword>
<keyword evidence="2" id="KW-0004">4Fe-4S</keyword>
<keyword evidence="3 10" id="KW-0808">Transferase</keyword>
<dbReference type="SMART" id="SM00729">
    <property type="entry name" value="Elp3"/>
    <property type="match status" value="1"/>
</dbReference>
<keyword evidence="11" id="KW-1185">Reference proteome</keyword>
<keyword evidence="4" id="KW-0949">S-adenosyl-L-methionine</keyword>
<dbReference type="Gene3D" id="3.80.30.20">
    <property type="entry name" value="tm_1862 like domain"/>
    <property type="match status" value="1"/>
</dbReference>
<evidence type="ECO:0000259" key="8">
    <source>
        <dbReference type="PROSITE" id="PS51449"/>
    </source>
</evidence>
<dbReference type="GO" id="GO:0035597">
    <property type="term" value="F:tRNA-2-methylthio-N(6)-dimethylallyladenosine(37) synthase activity"/>
    <property type="evidence" value="ECO:0007669"/>
    <property type="project" value="UniProtKB-EC"/>
</dbReference>
<dbReference type="InterPro" id="IPR005839">
    <property type="entry name" value="Methylthiotransferase"/>
</dbReference>
<dbReference type="PANTHER" id="PTHR11918:SF45">
    <property type="entry name" value="THREONYLCARBAMOYLADENOSINE TRNA METHYLTHIOTRANSFERASE"/>
    <property type="match status" value="1"/>
</dbReference>
<dbReference type="InterPro" id="IPR020612">
    <property type="entry name" value="Methylthiotransferase_CS"/>
</dbReference>
<accession>A0ABY6HSD4</accession>
<protein>
    <submittedName>
        <fullName evidence="10">tRNA-2-methylthio-N(6)-dimethylallyladenosine synthase</fullName>
        <ecNumber evidence="10">2.8.4.3</ecNumber>
    </submittedName>
</protein>
<dbReference type="PROSITE" id="PS51449">
    <property type="entry name" value="MTTASE_N"/>
    <property type="match status" value="1"/>
</dbReference>
<organism evidence="10 11">
    <name type="scientific">Candidatus Lokiarchaeum ossiferum</name>
    <dbReference type="NCBI Taxonomy" id="2951803"/>
    <lineage>
        <taxon>Archaea</taxon>
        <taxon>Promethearchaeati</taxon>
        <taxon>Promethearchaeota</taxon>
        <taxon>Promethearchaeia</taxon>
        <taxon>Promethearchaeales</taxon>
        <taxon>Promethearchaeaceae</taxon>
        <taxon>Candidatus Lokiarchaeum</taxon>
    </lineage>
</organism>
<evidence type="ECO:0000256" key="1">
    <source>
        <dbReference type="ARBA" id="ARBA00001966"/>
    </source>
</evidence>
<gene>
    <name evidence="10" type="ORF">NEF87_002706</name>
</gene>
<dbReference type="Pfam" id="PF00919">
    <property type="entry name" value="UPF0004"/>
    <property type="match status" value="1"/>
</dbReference>
<feature type="domain" description="Radical SAM core" evidence="9">
    <location>
        <begin position="150"/>
        <end position="379"/>
    </location>
</feature>
<evidence type="ECO:0000256" key="5">
    <source>
        <dbReference type="ARBA" id="ARBA00022723"/>
    </source>
</evidence>
<dbReference type="InterPro" id="IPR038135">
    <property type="entry name" value="Methylthiotransferase_N_sf"/>
</dbReference>
<dbReference type="InterPro" id="IPR023404">
    <property type="entry name" value="rSAM_horseshoe"/>
</dbReference>
<dbReference type="Gene3D" id="3.40.50.12160">
    <property type="entry name" value="Methylthiotransferase, N-terminal domain"/>
    <property type="match status" value="1"/>
</dbReference>
<proteinExistence type="predicted"/>
<dbReference type="Proteomes" id="UP001208689">
    <property type="component" value="Chromosome"/>
</dbReference>
<dbReference type="InterPro" id="IPR007197">
    <property type="entry name" value="rSAM"/>
</dbReference>
<keyword evidence="6" id="KW-0408">Iron</keyword>
<evidence type="ECO:0000256" key="2">
    <source>
        <dbReference type="ARBA" id="ARBA00022485"/>
    </source>
</evidence>
<sequence length="439" mass="50666">MKVKLLSSTQTSSYCIHTYGCTFNAGDSLKIAQIMNDHHFYKETLENSDYVIINTCAVKHSTEIKIISEIRKLVSTYPDKSFIITGCLPLIDLKVENLITELIKPKGFILHPHKIGNIVDIIKNGGNSEKIDQKFTPMRDKSCLDIDFSSYGKKSAIIQISEGCNNHCTYCCTTNARGNLVSFNFDNIVAQVSKLAFSGVKEFFFTSQDLGNYKFEGKKLHDLLNAITKIEGEFLIRLGMLNPDYLINNLTEFKEIFNDPRFYRFLHIPIQSASNMVLSNMRRHYSIEQVDSIIKEFQKFDPLFSFGTDIIVGYPTEQENDYQKTKEFISEWQPQVLNISKYTVRPNTDAKKLKQLPSQIIKKRSQDLSKVYLNYSKKKNHSWLNWKGEVFVNEFKKDQKYPYMGRNLYYVPVLCKEAKLGQKKSLKIIDFINHSLIGC</sequence>
<dbReference type="Pfam" id="PF04055">
    <property type="entry name" value="Radical_SAM"/>
    <property type="match status" value="1"/>
</dbReference>
<comment type="cofactor">
    <cofactor evidence="1">
        <name>[4Fe-4S] cluster</name>
        <dbReference type="ChEBI" id="CHEBI:49883"/>
    </cofactor>
</comment>
<reference evidence="10" key="1">
    <citation type="submission" date="2022-09" db="EMBL/GenBank/DDBJ databases">
        <title>Actin cytoskeleton and complex cell architecture in an #Asgard archaeon.</title>
        <authorList>
            <person name="Ponce Toledo R.I."/>
            <person name="Schleper C."/>
            <person name="Rodrigues Oliveira T."/>
            <person name="Wollweber F."/>
            <person name="Xu J."/>
            <person name="Rittmann S."/>
            <person name="Klingl A."/>
            <person name="Pilhofer M."/>
        </authorList>
    </citation>
    <scope>NUCLEOTIDE SEQUENCE</scope>
    <source>
        <strain evidence="10">B-35</strain>
    </source>
</reference>
<dbReference type="SFLD" id="SFLDS00029">
    <property type="entry name" value="Radical_SAM"/>
    <property type="match status" value="1"/>
</dbReference>
<evidence type="ECO:0000256" key="6">
    <source>
        <dbReference type="ARBA" id="ARBA00023004"/>
    </source>
</evidence>
<dbReference type="PROSITE" id="PS51918">
    <property type="entry name" value="RADICAL_SAM"/>
    <property type="match status" value="1"/>
</dbReference>
<dbReference type="EC" id="2.8.4.3" evidence="10"/>
<dbReference type="NCBIfam" id="TIGR00089">
    <property type="entry name" value="MiaB/RimO family radical SAM methylthiotransferase"/>
    <property type="match status" value="1"/>
</dbReference>
<dbReference type="InterPro" id="IPR058240">
    <property type="entry name" value="rSAM_sf"/>
</dbReference>
<dbReference type="SFLD" id="SFLDG01082">
    <property type="entry name" value="B12-binding_domain_containing"/>
    <property type="match status" value="1"/>
</dbReference>
<dbReference type="PANTHER" id="PTHR11918">
    <property type="entry name" value="RADICAL SAM PROTEINS"/>
    <property type="match status" value="1"/>
</dbReference>
<dbReference type="EMBL" id="CP104013">
    <property type="protein sequence ID" value="UYP46421.1"/>
    <property type="molecule type" value="Genomic_DNA"/>
</dbReference>
<dbReference type="InterPro" id="IPR006638">
    <property type="entry name" value="Elp3/MiaA/NifB-like_rSAM"/>
</dbReference>
<feature type="domain" description="MTTase N-terminal" evidence="8">
    <location>
        <begin position="12"/>
        <end position="127"/>
    </location>
</feature>
<evidence type="ECO:0000256" key="3">
    <source>
        <dbReference type="ARBA" id="ARBA00022679"/>
    </source>
</evidence>
<dbReference type="InterPro" id="IPR013848">
    <property type="entry name" value="Methylthiotransferase_N"/>
</dbReference>
<evidence type="ECO:0000256" key="7">
    <source>
        <dbReference type="ARBA" id="ARBA00023014"/>
    </source>
</evidence>
<evidence type="ECO:0000313" key="11">
    <source>
        <dbReference type="Proteomes" id="UP001208689"/>
    </source>
</evidence>
<evidence type="ECO:0000259" key="9">
    <source>
        <dbReference type="PROSITE" id="PS51918"/>
    </source>
</evidence>